<dbReference type="RefSeq" id="WP_015708008.1">
    <property type="nucleotide sequence ID" value="NC_015578.1"/>
</dbReference>
<dbReference type="SUPFAM" id="SSF51735">
    <property type="entry name" value="NAD(P)-binding Rossmann-fold domains"/>
    <property type="match status" value="1"/>
</dbReference>
<comment type="similarity">
    <text evidence="1 3">Belongs to the short-chain dehydrogenases/reductases (SDR) family.</text>
</comment>
<reference evidence="4 5" key="2">
    <citation type="journal article" date="2011" name="ISME J.">
        <title>RNA-seq reveals cooperative metabolic interactions between two termite-gut spirochete species in co-culture.</title>
        <authorList>
            <person name="Rosenthal A.Z."/>
            <person name="Matson E.G."/>
            <person name="Eldar A."/>
            <person name="Leadbetter J.R."/>
        </authorList>
    </citation>
    <scope>NUCLEOTIDE SEQUENCE [LARGE SCALE GENOMIC DNA]</scope>
    <source>
        <strain evidence="5">ATCC BAA-887 / DSM 12427 / ZAS-2</strain>
    </source>
</reference>
<dbReference type="Proteomes" id="UP000009223">
    <property type="component" value="Chromosome"/>
</dbReference>
<organism evidence="4 5">
    <name type="scientific">Treponema primitia (strain ATCC BAA-887 / DSM 12427 / ZAS-2)</name>
    <dbReference type="NCBI Taxonomy" id="545694"/>
    <lineage>
        <taxon>Bacteria</taxon>
        <taxon>Pseudomonadati</taxon>
        <taxon>Spirochaetota</taxon>
        <taxon>Spirochaetia</taxon>
        <taxon>Spirochaetales</taxon>
        <taxon>Treponemataceae</taxon>
        <taxon>Treponema</taxon>
    </lineage>
</organism>
<dbReference type="CDD" id="cd05374">
    <property type="entry name" value="17beta-HSD-like_SDR_c"/>
    <property type="match status" value="1"/>
</dbReference>
<dbReference type="KEGG" id="tpi:TREPR_2177"/>
<evidence type="ECO:0000256" key="3">
    <source>
        <dbReference type="RuleBase" id="RU000363"/>
    </source>
</evidence>
<dbReference type="STRING" id="545694.TREPR_2177"/>
<gene>
    <name evidence="4" type="ordered locus">TREPR_2177</name>
</gene>
<dbReference type="AlphaFoldDB" id="F5YJ27"/>
<keyword evidence="5" id="KW-1185">Reference proteome</keyword>
<dbReference type="Pfam" id="PF00106">
    <property type="entry name" value="adh_short"/>
    <property type="match status" value="1"/>
</dbReference>
<dbReference type="GO" id="GO:0016491">
    <property type="term" value="F:oxidoreductase activity"/>
    <property type="evidence" value="ECO:0007669"/>
    <property type="project" value="UniProtKB-KW"/>
</dbReference>
<dbReference type="PANTHER" id="PTHR43976:SF16">
    <property type="entry name" value="SHORT-CHAIN DEHYDROGENASE_REDUCTASE FAMILY PROTEIN"/>
    <property type="match status" value="1"/>
</dbReference>
<dbReference type="InterPro" id="IPR051911">
    <property type="entry name" value="SDR_oxidoreductase"/>
</dbReference>
<sequence>MSKVWFITGTSSGFGFAFVKAALEQGDNVIAVSRNTHPLSILQEKYGNRLLVEKLDVTNRKKVFDVVNRAKNHFGKLDIVLSNAGYLHFGPVEELTEQELRNQMETNFFGSVNVIQAVLPILREQGAGHILQVTSVGGVVASSFVSAYHASKYALEGFLTAMAAEVEKFGIKTTMIEPGSFGTNLVGTSSVTEIRLPAYKEDFELFLENSNNHIGEPPNNAAKIIMRVVQSRNPPRHLLIGKDITAIVKQVYEQKLAVWSEWENA</sequence>
<dbReference type="Gene3D" id="3.40.50.720">
    <property type="entry name" value="NAD(P)-binding Rossmann-like Domain"/>
    <property type="match status" value="1"/>
</dbReference>
<dbReference type="NCBIfam" id="NF006114">
    <property type="entry name" value="PRK08263.1"/>
    <property type="match status" value="1"/>
</dbReference>
<name>F5YJ27_TREPZ</name>
<dbReference type="PANTHER" id="PTHR43976">
    <property type="entry name" value="SHORT CHAIN DEHYDROGENASE"/>
    <property type="match status" value="1"/>
</dbReference>
<evidence type="ECO:0000313" key="4">
    <source>
        <dbReference type="EMBL" id="AEF84842.1"/>
    </source>
</evidence>
<dbReference type="HOGENOM" id="CLU_010194_2_9_12"/>
<evidence type="ECO:0000256" key="1">
    <source>
        <dbReference type="ARBA" id="ARBA00006484"/>
    </source>
</evidence>
<evidence type="ECO:0000256" key="2">
    <source>
        <dbReference type="ARBA" id="ARBA00023002"/>
    </source>
</evidence>
<protein>
    <submittedName>
        <fullName evidence="4">Short chain dehydrogenase</fullName>
    </submittedName>
</protein>
<dbReference type="PRINTS" id="PR00080">
    <property type="entry name" value="SDRFAMILY"/>
</dbReference>
<dbReference type="eggNOG" id="COG4221">
    <property type="taxonomic scope" value="Bacteria"/>
</dbReference>
<reference evidence="5" key="1">
    <citation type="submission" date="2009-12" db="EMBL/GenBank/DDBJ databases">
        <title>Complete sequence of Treponema primitia strain ZAS-2.</title>
        <authorList>
            <person name="Tetu S.G."/>
            <person name="Matson E."/>
            <person name="Ren Q."/>
            <person name="Seshadri R."/>
            <person name="Elbourne L."/>
            <person name="Hassan K.A."/>
            <person name="Durkin A."/>
            <person name="Radune D."/>
            <person name="Mohamoud Y."/>
            <person name="Shay R."/>
            <person name="Jin S."/>
            <person name="Zhang X."/>
            <person name="Lucey K."/>
            <person name="Ballor N.R."/>
            <person name="Ottesen E."/>
            <person name="Rosenthal R."/>
            <person name="Allen A."/>
            <person name="Leadbetter J.R."/>
            <person name="Paulsen I.T."/>
        </authorList>
    </citation>
    <scope>NUCLEOTIDE SEQUENCE [LARGE SCALE GENOMIC DNA]</scope>
    <source>
        <strain evidence="5">ATCC BAA-887 / DSM 12427 / ZAS-2</strain>
    </source>
</reference>
<proteinExistence type="inferred from homology"/>
<dbReference type="InterPro" id="IPR002347">
    <property type="entry name" value="SDR_fam"/>
</dbReference>
<accession>F5YJ27</accession>
<dbReference type="InterPro" id="IPR036291">
    <property type="entry name" value="NAD(P)-bd_dom_sf"/>
</dbReference>
<evidence type="ECO:0000313" key="5">
    <source>
        <dbReference type="Proteomes" id="UP000009223"/>
    </source>
</evidence>
<dbReference type="PRINTS" id="PR00081">
    <property type="entry name" value="GDHRDH"/>
</dbReference>
<keyword evidence="2" id="KW-0560">Oxidoreductase</keyword>
<dbReference type="EMBL" id="CP001843">
    <property type="protein sequence ID" value="AEF84842.1"/>
    <property type="molecule type" value="Genomic_DNA"/>
</dbReference>
<dbReference type="OrthoDB" id="9808814at2"/>